<protein>
    <submittedName>
        <fullName evidence="1">Uncharacterized protein</fullName>
    </submittedName>
</protein>
<dbReference type="EMBL" id="CAJSTJ010000173">
    <property type="protein sequence ID" value="CAG7564919.1"/>
    <property type="molecule type" value="Genomic_DNA"/>
</dbReference>
<accession>A0A8J2J753</accession>
<comment type="caution">
    <text evidence="1">The sequence shown here is derived from an EMBL/GenBank/DDBJ whole genome shotgun (WGS) entry which is preliminary data.</text>
</comment>
<sequence>MEQIFDPPSAVVGISDDEYDDDVITSEHPAALVMEQNHGLLQALNSIESTGNIATFGHYPTFPNPGLTIEGNNLIPLPFKKDDAQIIKAACRQAPFGHGDKTIVDTSVRNTWELDASKFDLKNP</sequence>
<dbReference type="AlphaFoldDB" id="A0A8J2J753"/>
<evidence type="ECO:0000313" key="2">
    <source>
        <dbReference type="Proteomes" id="UP000693738"/>
    </source>
</evidence>
<gene>
    <name evidence="1" type="ORF">FEQUK3_LOCUS10630</name>
</gene>
<name>A0A8J2J753_FUSEQ</name>
<reference evidence="1" key="1">
    <citation type="submission" date="2021-05" db="EMBL/GenBank/DDBJ databases">
        <authorList>
            <person name="Khan N."/>
        </authorList>
    </citation>
    <scope>NUCLEOTIDE SEQUENCE</scope>
</reference>
<evidence type="ECO:0000313" key="1">
    <source>
        <dbReference type="EMBL" id="CAG7564919.1"/>
    </source>
</evidence>
<proteinExistence type="predicted"/>
<organism evidence="1 2">
    <name type="scientific">Fusarium equiseti</name>
    <name type="common">Fusarium scirpi</name>
    <dbReference type="NCBI Taxonomy" id="61235"/>
    <lineage>
        <taxon>Eukaryota</taxon>
        <taxon>Fungi</taxon>
        <taxon>Dikarya</taxon>
        <taxon>Ascomycota</taxon>
        <taxon>Pezizomycotina</taxon>
        <taxon>Sordariomycetes</taxon>
        <taxon>Hypocreomycetidae</taxon>
        <taxon>Hypocreales</taxon>
        <taxon>Nectriaceae</taxon>
        <taxon>Fusarium</taxon>
        <taxon>Fusarium incarnatum-equiseti species complex</taxon>
    </lineage>
</organism>
<dbReference type="Proteomes" id="UP000693738">
    <property type="component" value="Unassembled WGS sequence"/>
</dbReference>